<proteinExistence type="predicted"/>
<evidence type="ECO:0000313" key="2">
    <source>
        <dbReference type="EMBL" id="OGC77065.1"/>
    </source>
</evidence>
<accession>A0A1F4X5U9</accession>
<organism evidence="2 3">
    <name type="scientific">candidate division WWE3 bacterium RIFOXYD1_FULL_39_9</name>
    <dbReference type="NCBI Taxonomy" id="1802649"/>
    <lineage>
        <taxon>Bacteria</taxon>
        <taxon>Katanobacteria</taxon>
    </lineage>
</organism>
<feature type="transmembrane region" description="Helical" evidence="1">
    <location>
        <begin position="61"/>
        <end position="80"/>
    </location>
</feature>
<dbReference type="Proteomes" id="UP000176815">
    <property type="component" value="Unassembled WGS sequence"/>
</dbReference>
<feature type="transmembrane region" description="Helical" evidence="1">
    <location>
        <begin position="35"/>
        <end position="54"/>
    </location>
</feature>
<keyword evidence="1" id="KW-0812">Transmembrane</keyword>
<keyword evidence="1" id="KW-0472">Membrane</keyword>
<evidence type="ECO:0000256" key="1">
    <source>
        <dbReference type="SAM" id="Phobius"/>
    </source>
</evidence>
<evidence type="ECO:0000313" key="3">
    <source>
        <dbReference type="Proteomes" id="UP000176815"/>
    </source>
</evidence>
<protein>
    <submittedName>
        <fullName evidence="2">Uncharacterized protein</fullName>
    </submittedName>
</protein>
<keyword evidence="1" id="KW-1133">Transmembrane helix</keyword>
<name>A0A1F4X5U9_UNCKA</name>
<sequence length="98" mass="11188">MLKKMWDEVPGLQKAWILSAGLIMLFAPRHPLGSVLMLAFIAMFLLALMFYNLIKLKLRAATFLLILSLIPFFITLYLSYTLHMMLRAPLTPGMYPLG</sequence>
<gene>
    <name evidence="2" type="ORF">A2619_01565</name>
</gene>
<dbReference type="EMBL" id="MEWG01000027">
    <property type="protein sequence ID" value="OGC77065.1"/>
    <property type="molecule type" value="Genomic_DNA"/>
</dbReference>
<reference evidence="2 3" key="1">
    <citation type="journal article" date="2016" name="Nat. Commun.">
        <title>Thousands of microbial genomes shed light on interconnected biogeochemical processes in an aquifer system.</title>
        <authorList>
            <person name="Anantharaman K."/>
            <person name="Brown C.T."/>
            <person name="Hug L.A."/>
            <person name="Sharon I."/>
            <person name="Castelle C.J."/>
            <person name="Probst A.J."/>
            <person name="Thomas B.C."/>
            <person name="Singh A."/>
            <person name="Wilkins M.J."/>
            <person name="Karaoz U."/>
            <person name="Brodie E.L."/>
            <person name="Williams K.H."/>
            <person name="Hubbard S.S."/>
            <person name="Banfield J.F."/>
        </authorList>
    </citation>
    <scope>NUCLEOTIDE SEQUENCE [LARGE SCALE GENOMIC DNA]</scope>
</reference>
<dbReference type="AlphaFoldDB" id="A0A1F4X5U9"/>
<comment type="caution">
    <text evidence="2">The sequence shown here is derived from an EMBL/GenBank/DDBJ whole genome shotgun (WGS) entry which is preliminary data.</text>
</comment>